<sequence>MTEALTIRSLTTTAELEDVRTLESRVWGEEEATPVHQTLTAVKNGGLVLGAFLNEKLIGFQYSFPGFDGNCVYLCSHILAVDPAYRSMGIGAKLKHAQRQESKKIGYSYISWTYDPLESANGYLNIGKLGAICSTYIENCYGDMNDPLNADLPSDRFVVEWASLEDTKRAQPLYTPDQIMDASLTQWTLTDKGFPSVTDIDERWLDHDIVSVAIPSAFQQMKEVSPSLALDWRMRTRRVFQTCFAKGFQVTDFMKYPESSAPVHFYILTKKEVQK</sequence>
<dbReference type="Pfam" id="PF00583">
    <property type="entry name" value="Acetyltransf_1"/>
    <property type="match status" value="1"/>
</dbReference>
<organism evidence="1 2">
    <name type="scientific">Priestia megaterium (strain ATCC 14581 / DSM 32 / CCUG 1817 / JCM 2506 / NBRC 15308 / NCIMB 9376 / NCTC 10342 / NRRL B-14308 / VKM B-512 / Ford 19)</name>
    <name type="common">Bacillus megaterium</name>
    <dbReference type="NCBI Taxonomy" id="1348623"/>
    <lineage>
        <taxon>Bacteria</taxon>
        <taxon>Bacillati</taxon>
        <taxon>Bacillota</taxon>
        <taxon>Bacilli</taxon>
        <taxon>Bacillales</taxon>
        <taxon>Bacillaceae</taxon>
        <taxon>Priestia</taxon>
    </lineage>
</organism>
<dbReference type="SUPFAM" id="SSF55729">
    <property type="entry name" value="Acyl-CoA N-acyltransferases (Nat)"/>
    <property type="match status" value="1"/>
</dbReference>
<reference evidence="1 2" key="1">
    <citation type="journal article" date="2015" name="Genome Announc.">
        <title>Complete genome sequences for 35 biothreat assay-relevant bacillus species.</title>
        <authorList>
            <person name="Johnson S.L."/>
            <person name="Daligault H.E."/>
            <person name="Davenport K.W."/>
            <person name="Jaissle J."/>
            <person name="Frey K.G."/>
            <person name="Ladner J.T."/>
            <person name="Broomall S.M."/>
            <person name="Bishop-Lilly K.A."/>
            <person name="Bruce D.C."/>
            <person name="Gibbons H.S."/>
            <person name="Coyne S.R."/>
            <person name="Lo C.C."/>
            <person name="Meincke L."/>
            <person name="Munk A.C."/>
            <person name="Koroleva G.I."/>
            <person name="Rosenzweig C.N."/>
            <person name="Palacios G.F."/>
            <person name="Redden C.L."/>
            <person name="Minogue T.D."/>
            <person name="Chain P.S."/>
        </authorList>
    </citation>
    <scope>NUCLEOTIDE SEQUENCE [LARGE SCALE GENOMIC DNA]</scope>
    <source>
        <strain evidence="2">ATCC 14581 / DSM 32 / JCM 2506 / NBRC 15308 / NCIMB 9376 / NCTC 10342 / NRRL B-14308 / VKM B-512</strain>
    </source>
</reference>
<evidence type="ECO:0000313" key="1">
    <source>
        <dbReference type="EMBL" id="AJI24072.1"/>
    </source>
</evidence>
<dbReference type="HOGENOM" id="CLU_061573_1_0_9"/>
<dbReference type="Proteomes" id="UP000031829">
    <property type="component" value="Chromosome"/>
</dbReference>
<name>A0A0B6ASH2_PRIM2</name>
<dbReference type="GO" id="GO:0016747">
    <property type="term" value="F:acyltransferase activity, transferring groups other than amino-acyl groups"/>
    <property type="evidence" value="ECO:0007669"/>
    <property type="project" value="InterPro"/>
</dbReference>
<dbReference type="RefSeq" id="WP_034653897.1">
    <property type="nucleotide sequence ID" value="NZ_BCVB01000007.1"/>
</dbReference>
<dbReference type="InterPro" id="IPR038764">
    <property type="entry name" value="GNAT_N_AcTrfase_prd"/>
</dbReference>
<dbReference type="InterPro" id="IPR016181">
    <property type="entry name" value="Acyl_CoA_acyltransferase"/>
</dbReference>
<dbReference type="KEGG" id="bmeg:BG04_3355"/>
<dbReference type="AlphaFoldDB" id="A0A0B6ASH2"/>
<dbReference type="EMBL" id="CP009920">
    <property type="protein sequence ID" value="AJI24072.1"/>
    <property type="molecule type" value="Genomic_DNA"/>
</dbReference>
<dbReference type="CDD" id="cd04301">
    <property type="entry name" value="NAT_SF"/>
    <property type="match status" value="1"/>
</dbReference>
<dbReference type="InterPro" id="IPR000182">
    <property type="entry name" value="GNAT_dom"/>
</dbReference>
<gene>
    <name evidence="1" type="ORF">BG04_3355</name>
</gene>
<proteinExistence type="predicted"/>
<dbReference type="PANTHER" id="PTHR41700">
    <property type="entry name" value="GCN5-RELATED N-ACETYLTRANSFERASE"/>
    <property type="match status" value="1"/>
</dbReference>
<protein>
    <submittedName>
        <fullName evidence="1">Uncharacterized protein</fullName>
    </submittedName>
</protein>
<dbReference type="Gene3D" id="3.40.630.30">
    <property type="match status" value="1"/>
</dbReference>
<evidence type="ECO:0000313" key="2">
    <source>
        <dbReference type="Proteomes" id="UP000031829"/>
    </source>
</evidence>
<dbReference type="GeneID" id="93641417"/>
<dbReference type="PANTHER" id="PTHR41700:SF1">
    <property type="entry name" value="N-ACETYLTRANSFERASE DOMAIN-CONTAINING PROTEIN"/>
    <property type="match status" value="1"/>
</dbReference>
<accession>A0A0B6ASH2</accession>
<dbReference type="PROSITE" id="PS51186">
    <property type="entry name" value="GNAT"/>
    <property type="match status" value="1"/>
</dbReference>